<keyword evidence="5 6" id="KW-0482">Metalloprotease</keyword>
<feature type="domain" description="Peptidase M48" evidence="8">
    <location>
        <begin position="134"/>
        <end position="209"/>
    </location>
</feature>
<keyword evidence="1 6" id="KW-0645">Protease</keyword>
<dbReference type="Gene3D" id="3.30.2010.10">
    <property type="entry name" value="Metalloproteases ('zincins'), catalytic domain"/>
    <property type="match status" value="1"/>
</dbReference>
<dbReference type="OrthoDB" id="7057814at2"/>
<protein>
    <submittedName>
        <fullName evidence="9">Beta-lactamase regulating signal transducer with metallopeptidase domain</fullName>
    </submittedName>
</protein>
<evidence type="ECO:0000256" key="3">
    <source>
        <dbReference type="ARBA" id="ARBA00022801"/>
    </source>
</evidence>
<dbReference type="EMBL" id="QGGU01000004">
    <property type="protein sequence ID" value="PWK53076.1"/>
    <property type="molecule type" value="Genomic_DNA"/>
</dbReference>
<evidence type="ECO:0000256" key="6">
    <source>
        <dbReference type="RuleBase" id="RU003983"/>
    </source>
</evidence>
<dbReference type="Proteomes" id="UP000245790">
    <property type="component" value="Unassembled WGS sequence"/>
</dbReference>
<dbReference type="PANTHER" id="PTHR34978">
    <property type="entry name" value="POSSIBLE SENSOR-TRANSDUCER PROTEIN BLAR"/>
    <property type="match status" value="1"/>
</dbReference>
<dbReference type="CDD" id="cd07326">
    <property type="entry name" value="M56_BlaR1_MecR1_like"/>
    <property type="match status" value="1"/>
</dbReference>
<evidence type="ECO:0000256" key="4">
    <source>
        <dbReference type="ARBA" id="ARBA00022833"/>
    </source>
</evidence>
<dbReference type="InterPro" id="IPR001915">
    <property type="entry name" value="Peptidase_M48"/>
</dbReference>
<feature type="transmembrane region" description="Helical" evidence="7">
    <location>
        <begin position="280"/>
        <end position="300"/>
    </location>
</feature>
<dbReference type="GO" id="GO:0004222">
    <property type="term" value="F:metalloendopeptidase activity"/>
    <property type="evidence" value="ECO:0007669"/>
    <property type="project" value="InterPro"/>
</dbReference>
<feature type="transmembrane region" description="Helical" evidence="7">
    <location>
        <begin position="102"/>
        <end position="121"/>
    </location>
</feature>
<keyword evidence="3 6" id="KW-0378">Hydrolase</keyword>
<keyword evidence="2" id="KW-0479">Metal-binding</keyword>
<evidence type="ECO:0000313" key="9">
    <source>
        <dbReference type="EMBL" id="PWK53076.1"/>
    </source>
</evidence>
<proteinExistence type="inferred from homology"/>
<organism evidence="9 10">
    <name type="scientific">Pleionea mediterranea</name>
    <dbReference type="NCBI Taxonomy" id="523701"/>
    <lineage>
        <taxon>Bacteria</taxon>
        <taxon>Pseudomonadati</taxon>
        <taxon>Pseudomonadota</taxon>
        <taxon>Gammaproteobacteria</taxon>
        <taxon>Oceanospirillales</taxon>
        <taxon>Pleioneaceae</taxon>
        <taxon>Pleionea</taxon>
    </lineage>
</organism>
<evidence type="ECO:0000259" key="8">
    <source>
        <dbReference type="Pfam" id="PF01435"/>
    </source>
</evidence>
<evidence type="ECO:0000256" key="2">
    <source>
        <dbReference type="ARBA" id="ARBA00022723"/>
    </source>
</evidence>
<dbReference type="InterPro" id="IPR052173">
    <property type="entry name" value="Beta-lactam_resp_regulator"/>
</dbReference>
<dbReference type="RefSeq" id="WP_109763047.1">
    <property type="nucleotide sequence ID" value="NZ_QGGU01000004.1"/>
</dbReference>
<name>A0A316FZE5_9GAMM</name>
<comment type="similarity">
    <text evidence="6">Belongs to the peptidase M48 family.</text>
</comment>
<dbReference type="GO" id="GO:0046872">
    <property type="term" value="F:metal ion binding"/>
    <property type="evidence" value="ECO:0007669"/>
    <property type="project" value="UniProtKB-KW"/>
</dbReference>
<gene>
    <name evidence="9" type="ORF">C8D97_104294</name>
</gene>
<dbReference type="GO" id="GO:0006508">
    <property type="term" value="P:proteolysis"/>
    <property type="evidence" value="ECO:0007669"/>
    <property type="project" value="UniProtKB-KW"/>
</dbReference>
<accession>A0A316FZE5</accession>
<keyword evidence="7" id="KW-0812">Transmembrane</keyword>
<evidence type="ECO:0000256" key="5">
    <source>
        <dbReference type="ARBA" id="ARBA00023049"/>
    </source>
</evidence>
<evidence type="ECO:0000256" key="1">
    <source>
        <dbReference type="ARBA" id="ARBA00022670"/>
    </source>
</evidence>
<comment type="cofactor">
    <cofactor evidence="6">
        <name>Zn(2+)</name>
        <dbReference type="ChEBI" id="CHEBI:29105"/>
    </cofactor>
    <text evidence="6">Binds 1 zinc ion per subunit.</text>
</comment>
<evidence type="ECO:0000313" key="10">
    <source>
        <dbReference type="Proteomes" id="UP000245790"/>
    </source>
</evidence>
<keyword evidence="7" id="KW-1133">Transmembrane helix</keyword>
<dbReference type="PANTHER" id="PTHR34978:SF3">
    <property type="entry name" value="SLR0241 PROTEIN"/>
    <property type="match status" value="1"/>
</dbReference>
<feature type="transmembrane region" description="Helical" evidence="7">
    <location>
        <begin position="42"/>
        <end position="66"/>
    </location>
</feature>
<keyword evidence="4 6" id="KW-0862">Zinc</keyword>
<comment type="caution">
    <text evidence="9">The sequence shown here is derived from an EMBL/GenBank/DDBJ whole genome shotgun (WGS) entry which is preliminary data.</text>
</comment>
<keyword evidence="10" id="KW-1185">Reference proteome</keyword>
<sequence>MTLSLIALLIIIALVSWIVANGCSLLINRVNEHYYYGHNGGLIWLSAILPLIFPALLLLSVLFIFYGKSVGWLDDHCLNHDPHHPHFCIAHFQSVALSSLNSILLIGLFACFISTVVYKIIQLIFNISRTNIIANLSKSNYLVARFDHKDPIAFTYGMINPKIYLSNAIKKLLTKREQRIVLAHETAHVRNNDTMKSAILECLLSMHLYPKSIRRNFYLKIESRADRNVISRFHSLDVAQLLIKLGRFNIKQQQPISIIGSQLEHRISLLLYPPAKTKSAIAISLSLMALVITIPVGVMYNHHTLETLIGWLI</sequence>
<feature type="transmembrane region" description="Helical" evidence="7">
    <location>
        <begin position="6"/>
        <end position="30"/>
    </location>
</feature>
<dbReference type="Pfam" id="PF01435">
    <property type="entry name" value="Peptidase_M48"/>
    <property type="match status" value="1"/>
</dbReference>
<evidence type="ECO:0000256" key="7">
    <source>
        <dbReference type="SAM" id="Phobius"/>
    </source>
</evidence>
<dbReference type="AlphaFoldDB" id="A0A316FZE5"/>
<keyword evidence="7" id="KW-0472">Membrane</keyword>
<reference evidence="9 10" key="1">
    <citation type="submission" date="2018-05" db="EMBL/GenBank/DDBJ databases">
        <title>Genomic Encyclopedia of Type Strains, Phase IV (KMG-IV): sequencing the most valuable type-strain genomes for metagenomic binning, comparative biology and taxonomic classification.</title>
        <authorList>
            <person name="Goeker M."/>
        </authorList>
    </citation>
    <scope>NUCLEOTIDE SEQUENCE [LARGE SCALE GENOMIC DNA]</scope>
    <source>
        <strain evidence="9 10">DSM 25350</strain>
    </source>
</reference>